<evidence type="ECO:0000313" key="2">
    <source>
        <dbReference type="Proteomes" id="UP001497512"/>
    </source>
</evidence>
<reference evidence="1" key="1">
    <citation type="submission" date="2024-02" db="EMBL/GenBank/DDBJ databases">
        <authorList>
            <consortium name="ELIXIR-Norway"/>
            <consortium name="Elixir Norway"/>
        </authorList>
    </citation>
    <scope>NUCLEOTIDE SEQUENCE</scope>
</reference>
<gene>
    <name evidence="1" type="ORF">CSSPTR1EN2_LOCUS17633</name>
</gene>
<keyword evidence="2" id="KW-1185">Reference proteome</keyword>
<evidence type="ECO:0000313" key="1">
    <source>
        <dbReference type="EMBL" id="CAK9225519.1"/>
    </source>
</evidence>
<accession>A0ABP0UMA5</accession>
<dbReference type="EMBL" id="OZ019897">
    <property type="protein sequence ID" value="CAK9225519.1"/>
    <property type="molecule type" value="Genomic_DNA"/>
</dbReference>
<organism evidence="1 2">
    <name type="scientific">Sphagnum troendelagicum</name>
    <dbReference type="NCBI Taxonomy" id="128251"/>
    <lineage>
        <taxon>Eukaryota</taxon>
        <taxon>Viridiplantae</taxon>
        <taxon>Streptophyta</taxon>
        <taxon>Embryophyta</taxon>
        <taxon>Bryophyta</taxon>
        <taxon>Sphagnophytina</taxon>
        <taxon>Sphagnopsida</taxon>
        <taxon>Sphagnales</taxon>
        <taxon>Sphagnaceae</taxon>
        <taxon>Sphagnum</taxon>
    </lineage>
</organism>
<name>A0ABP0UMA5_9BRYO</name>
<sequence length="67" mass="8025">MLPELFRRCCKCRLPEIHPELFRSLAVHIMRTAEPTAVGVGRRGRIFFRFLSNWQIEHHPLSYAYNR</sequence>
<proteinExistence type="predicted"/>
<protein>
    <submittedName>
        <fullName evidence="1">Uncharacterized protein</fullName>
    </submittedName>
</protein>
<dbReference type="Proteomes" id="UP001497512">
    <property type="component" value="Chromosome 5"/>
</dbReference>